<feature type="domain" description="EGF-like" evidence="14">
    <location>
        <begin position="1330"/>
        <end position="1362"/>
    </location>
</feature>
<dbReference type="PROSITE" id="PS50213">
    <property type="entry name" value="FAS1"/>
    <property type="match status" value="7"/>
</dbReference>
<dbReference type="FunFam" id="2.30.180.10:FF:000014">
    <property type="entry name" value="Stabilin 1"/>
    <property type="match status" value="1"/>
</dbReference>
<feature type="disulfide bond" evidence="10">
    <location>
        <begin position="1352"/>
        <end position="1361"/>
    </location>
</feature>
<comment type="caution">
    <text evidence="10">Lacks conserved residue(s) required for the propagation of feature annotation.</text>
</comment>
<feature type="domain" description="FAS1" evidence="15">
    <location>
        <begin position="2298"/>
        <end position="2429"/>
    </location>
</feature>
<feature type="domain" description="EGF-like" evidence="14">
    <location>
        <begin position="928"/>
        <end position="969"/>
    </location>
</feature>
<reference evidence="17" key="1">
    <citation type="submission" date="2016-05" db="EMBL/GenBank/DDBJ databases">
        <authorList>
            <person name="Lavstsen T."/>
            <person name="Jespersen J.S."/>
        </authorList>
    </citation>
    <scope>NUCLEOTIDE SEQUENCE</scope>
    <source>
        <tissue evidence="17">Brain</tissue>
    </source>
</reference>
<feature type="domain" description="EGF-like" evidence="14">
    <location>
        <begin position="1450"/>
        <end position="1491"/>
    </location>
</feature>
<organism evidence="17">
    <name type="scientific">Nothobranchius furzeri</name>
    <name type="common">Turquoise killifish</name>
    <dbReference type="NCBI Taxonomy" id="105023"/>
    <lineage>
        <taxon>Eukaryota</taxon>
        <taxon>Metazoa</taxon>
        <taxon>Chordata</taxon>
        <taxon>Craniata</taxon>
        <taxon>Vertebrata</taxon>
        <taxon>Euteleostomi</taxon>
        <taxon>Actinopterygii</taxon>
        <taxon>Neopterygii</taxon>
        <taxon>Teleostei</taxon>
        <taxon>Neoteleostei</taxon>
        <taxon>Acanthomorphata</taxon>
        <taxon>Ovalentaria</taxon>
        <taxon>Atherinomorphae</taxon>
        <taxon>Cyprinodontiformes</taxon>
        <taxon>Nothobranchiidae</taxon>
        <taxon>Nothobranchius</taxon>
    </lineage>
</organism>
<feature type="domain" description="FAS1" evidence="15">
    <location>
        <begin position="488"/>
        <end position="623"/>
    </location>
</feature>
<evidence type="ECO:0000313" key="17">
    <source>
        <dbReference type="EMBL" id="SBP54532.1"/>
    </source>
</evidence>
<feature type="domain" description="EGF-like" evidence="14">
    <location>
        <begin position="799"/>
        <end position="841"/>
    </location>
</feature>
<dbReference type="InterPro" id="IPR016187">
    <property type="entry name" value="CTDL_fold"/>
</dbReference>
<feature type="domain" description="EGF-like" evidence="14">
    <location>
        <begin position="1942"/>
        <end position="1982"/>
    </location>
</feature>
<dbReference type="Pfam" id="PF00193">
    <property type="entry name" value="Xlink"/>
    <property type="match status" value="1"/>
</dbReference>
<dbReference type="InterPro" id="IPR056806">
    <property type="entry name" value="EGF_STAB1-2"/>
</dbReference>
<dbReference type="PROSITE" id="PS00022">
    <property type="entry name" value="EGF_1"/>
    <property type="match status" value="7"/>
</dbReference>
<feature type="domain" description="FAS1" evidence="15">
    <location>
        <begin position="1716"/>
        <end position="1857"/>
    </location>
</feature>
<dbReference type="Gene3D" id="2.10.25.10">
    <property type="entry name" value="Laminin"/>
    <property type="match status" value="10"/>
</dbReference>
<dbReference type="SMART" id="SM00180">
    <property type="entry name" value="EGF_Lam"/>
    <property type="match status" value="4"/>
</dbReference>
<proteinExistence type="predicted"/>
<dbReference type="SUPFAM" id="SSF57196">
    <property type="entry name" value="EGF/Laminin"/>
    <property type="match status" value="2"/>
</dbReference>
<feature type="disulfide bond" evidence="11">
    <location>
        <begin position="2231"/>
        <end position="2252"/>
    </location>
</feature>
<keyword evidence="8" id="KW-0325">Glycoprotein</keyword>
<evidence type="ECO:0000259" key="16">
    <source>
        <dbReference type="PROSITE" id="PS50963"/>
    </source>
</evidence>
<feature type="domain" description="EGF-like" evidence="14">
    <location>
        <begin position="709"/>
        <end position="749"/>
    </location>
</feature>
<protein>
    <submittedName>
        <fullName evidence="17">Stabilin 1-like</fullName>
    </submittedName>
</protein>
<dbReference type="Gene3D" id="2.170.300.10">
    <property type="entry name" value="Tie2 ligand-binding domain superfamily"/>
    <property type="match status" value="1"/>
</dbReference>
<gene>
    <name evidence="17" type="primary">STAB1L</name>
</gene>
<evidence type="ECO:0000256" key="10">
    <source>
        <dbReference type="PROSITE-ProRule" id="PRU00076"/>
    </source>
</evidence>
<feature type="disulfide bond" evidence="11">
    <location>
        <begin position="2207"/>
        <end position="2276"/>
    </location>
</feature>
<name>A0A1A8AHE0_NOTFU</name>
<keyword evidence="13" id="KW-0732">Signal</keyword>
<feature type="domain" description="EGF-like" evidence="14">
    <location>
        <begin position="2109"/>
        <end position="2151"/>
    </location>
</feature>
<feature type="disulfide bond" evidence="10">
    <location>
        <begin position="1418"/>
        <end position="1435"/>
    </location>
</feature>
<feature type="disulfide bond" evidence="10">
    <location>
        <begin position="155"/>
        <end position="172"/>
    </location>
</feature>
<dbReference type="OMA" id="GCHMHAE"/>
<feature type="domain" description="FAS1" evidence="15">
    <location>
        <begin position="1111"/>
        <end position="1238"/>
    </location>
</feature>
<evidence type="ECO:0000256" key="1">
    <source>
        <dbReference type="ARBA" id="ARBA00004479"/>
    </source>
</evidence>
<keyword evidence="5 12" id="KW-0472">Membrane</keyword>
<dbReference type="GO" id="GO:0005540">
    <property type="term" value="F:hyaluronic acid binding"/>
    <property type="evidence" value="ECO:0007669"/>
    <property type="project" value="InterPro"/>
</dbReference>
<dbReference type="FunFam" id="3.10.100.10:FF:000001">
    <property type="entry name" value="Hyaluronan proteoglycan link protein 1"/>
    <property type="match status" value="1"/>
</dbReference>
<evidence type="ECO:0000256" key="2">
    <source>
        <dbReference type="ARBA" id="ARBA00022536"/>
    </source>
</evidence>
<dbReference type="EMBL" id="HADY01016047">
    <property type="protein sequence ID" value="SBP54532.1"/>
    <property type="molecule type" value="Transcribed_RNA"/>
</dbReference>
<feature type="domain" description="EGF-like" evidence="14">
    <location>
        <begin position="308"/>
        <end position="347"/>
    </location>
</feature>
<dbReference type="PANTHER" id="PTHR24038">
    <property type="entry name" value="STABILIN"/>
    <property type="match status" value="1"/>
</dbReference>
<dbReference type="Pfam" id="PF24887">
    <property type="entry name" value="EGF_STAB1-2"/>
    <property type="match status" value="2"/>
</dbReference>
<keyword evidence="7" id="KW-0675">Receptor</keyword>
<dbReference type="PANTHER" id="PTHR24038:SF8">
    <property type="entry name" value="STABILIN-1"/>
    <property type="match status" value="1"/>
</dbReference>
<evidence type="ECO:0000256" key="13">
    <source>
        <dbReference type="SAM" id="SignalP"/>
    </source>
</evidence>
<evidence type="ECO:0000256" key="11">
    <source>
        <dbReference type="PROSITE-ProRule" id="PRU00323"/>
    </source>
</evidence>
<feature type="domain" description="EGF-like" evidence="14">
    <location>
        <begin position="1492"/>
        <end position="1533"/>
    </location>
</feature>
<dbReference type="PROSITE" id="PS50963">
    <property type="entry name" value="LINK_2"/>
    <property type="match status" value="1"/>
</dbReference>
<accession>A0A1A8AHE0</accession>
<dbReference type="FunFam" id="2.10.25.10:FF:000040">
    <property type="entry name" value="Stabilin 2"/>
    <property type="match status" value="4"/>
</dbReference>
<dbReference type="InterPro" id="IPR024731">
    <property type="entry name" value="NELL2-like_EGF"/>
</dbReference>
<dbReference type="SUPFAM" id="SSF82153">
    <property type="entry name" value="FAS1 domain"/>
    <property type="match status" value="7"/>
</dbReference>
<dbReference type="Gene3D" id="3.10.100.10">
    <property type="entry name" value="Mannose-Binding Protein A, subunit A"/>
    <property type="match status" value="1"/>
</dbReference>
<feature type="domain" description="EGF-like" evidence="14">
    <location>
        <begin position="1410"/>
        <end position="1449"/>
    </location>
</feature>
<feature type="domain" description="FAS1" evidence="15">
    <location>
        <begin position="347"/>
        <end position="474"/>
    </location>
</feature>
<keyword evidence="2 10" id="KW-0245">EGF-like domain</keyword>
<dbReference type="InterPro" id="IPR002049">
    <property type="entry name" value="LE_dom"/>
</dbReference>
<dbReference type="PROSITE" id="PS50026">
    <property type="entry name" value="EGF_3"/>
    <property type="match status" value="14"/>
</dbReference>
<evidence type="ECO:0000256" key="12">
    <source>
        <dbReference type="SAM" id="Phobius"/>
    </source>
</evidence>
<dbReference type="InterPro" id="IPR000742">
    <property type="entry name" value="EGF"/>
</dbReference>
<evidence type="ECO:0000256" key="6">
    <source>
        <dbReference type="ARBA" id="ARBA00023157"/>
    </source>
</evidence>
<feature type="disulfide bond" evidence="10">
    <location>
        <begin position="1972"/>
        <end position="1981"/>
    </location>
</feature>
<feature type="domain" description="EGF-like" evidence="14">
    <location>
        <begin position="885"/>
        <end position="927"/>
    </location>
</feature>
<feature type="domain" description="FAS1" evidence="15">
    <location>
        <begin position="969"/>
        <end position="1100"/>
    </location>
</feature>
<feature type="disulfide bond" evidence="10">
    <location>
        <begin position="739"/>
        <end position="748"/>
    </location>
</feature>
<evidence type="ECO:0000259" key="15">
    <source>
        <dbReference type="PROSITE" id="PS50213"/>
    </source>
</evidence>
<dbReference type="InterPro" id="IPR016186">
    <property type="entry name" value="C-type_lectin-like/link_sf"/>
</dbReference>
<feature type="domain" description="EGF-like" evidence="14">
    <location>
        <begin position="842"/>
        <end position="884"/>
    </location>
</feature>
<dbReference type="InterPro" id="IPR000538">
    <property type="entry name" value="Link_dom"/>
</dbReference>
<evidence type="ECO:0000256" key="5">
    <source>
        <dbReference type="ARBA" id="ARBA00023136"/>
    </source>
</evidence>
<dbReference type="PROSITE" id="PS01186">
    <property type="entry name" value="EGF_2"/>
    <property type="match status" value="13"/>
</dbReference>
<dbReference type="InterPro" id="IPR000782">
    <property type="entry name" value="FAS1_domain"/>
</dbReference>
<dbReference type="GO" id="GO:0007155">
    <property type="term" value="P:cell adhesion"/>
    <property type="evidence" value="ECO:0007669"/>
    <property type="project" value="InterPro"/>
</dbReference>
<dbReference type="Pfam" id="PF12947">
    <property type="entry name" value="EGF_3"/>
    <property type="match status" value="8"/>
</dbReference>
<keyword evidence="9" id="KW-0424">Laminin EGF-like domain</keyword>
<feature type="transmembrane region" description="Helical" evidence="12">
    <location>
        <begin position="2451"/>
        <end position="2471"/>
    </location>
</feature>
<feature type="domain" description="EGF-like" evidence="14">
    <location>
        <begin position="1534"/>
        <end position="1573"/>
    </location>
</feature>
<evidence type="ECO:0000256" key="9">
    <source>
        <dbReference type="ARBA" id="ARBA00023292"/>
    </source>
</evidence>
<dbReference type="Pfam" id="PF02469">
    <property type="entry name" value="Fasciclin"/>
    <property type="match status" value="7"/>
</dbReference>
<comment type="subcellular location">
    <subcellularLocation>
        <location evidence="1">Membrane</location>
        <topology evidence="1">Single-pass type I membrane protein</topology>
    </subcellularLocation>
</comment>
<evidence type="ECO:0000259" key="14">
    <source>
        <dbReference type="PROSITE" id="PS50026"/>
    </source>
</evidence>
<dbReference type="PROSITE" id="PS01241">
    <property type="entry name" value="LINK_1"/>
    <property type="match status" value="1"/>
</dbReference>
<evidence type="ECO:0000256" key="4">
    <source>
        <dbReference type="ARBA" id="ARBA00022989"/>
    </source>
</evidence>
<feature type="disulfide bond" evidence="10">
    <location>
        <begin position="174"/>
        <end position="183"/>
    </location>
</feature>
<dbReference type="GO" id="GO:0016020">
    <property type="term" value="C:membrane"/>
    <property type="evidence" value="ECO:0007669"/>
    <property type="project" value="UniProtKB-SubCell"/>
</dbReference>
<evidence type="ECO:0000256" key="8">
    <source>
        <dbReference type="ARBA" id="ARBA00023180"/>
    </source>
</evidence>
<feature type="chain" id="PRO_5008365661" evidence="13">
    <location>
        <begin position="18"/>
        <end position="2533"/>
    </location>
</feature>
<dbReference type="FunFam" id="2.30.180.10:FF:000005">
    <property type="entry name" value="Stabilin 2"/>
    <property type="match status" value="1"/>
</dbReference>
<reference evidence="17" key="2">
    <citation type="submission" date="2016-06" db="EMBL/GenBank/DDBJ databases">
        <title>The genome of a short-lived fish provides insights into sex chromosome evolution and the genetic control of aging.</title>
        <authorList>
            <person name="Reichwald K."/>
            <person name="Felder M."/>
            <person name="Petzold A."/>
            <person name="Koch P."/>
            <person name="Groth M."/>
            <person name="Platzer M."/>
        </authorList>
    </citation>
    <scope>NUCLEOTIDE SEQUENCE</scope>
    <source>
        <tissue evidence="17">Brain</tissue>
    </source>
</reference>
<keyword evidence="3 12" id="KW-0812">Transmembrane</keyword>
<feature type="signal peptide" evidence="13">
    <location>
        <begin position="1"/>
        <end position="17"/>
    </location>
</feature>
<keyword evidence="4 12" id="KW-1133">Transmembrane helix</keyword>
<feature type="domain" description="EGF-like" evidence="14">
    <location>
        <begin position="147"/>
        <end position="184"/>
    </location>
</feature>
<sequence>MFLLLLLLLKICMQASAQEQTAASGRCDIPQRVDINTDCTSCAAVLTASCPHGFTKVGSTNCSYVVQIGNREVELQGCQHVCVKTVLHHQCCVGHWGPLCLPCPSWSGRTCNFNGVCSDGNLGNGTCVCNEGFSGFACHKCRSPNTFGEKCDKECDCMNGVCNQGPDGDGVCLCQPPFSGKRCDRVNSRCSSCGPFSYCKGDGDDAECACLPGHRKMLHNKCSAVCSQASCDVNARCSLQGSKVKCTCKANYEGDGRICVPRNPCLENNGGCPINSTVCVFRGPNNFSCECMSGMLPVGGSIESGCQLQSACSPDTCDPTALCQTHLDGKPRCVCELGHIGDGRRCYGDLMERLTELDSSGGLKGNLTGAVALFERGCSKVLRRSGPFTAFFPLLKDPLTGVKEEVVCKNHLILGQHLLRDLQGRDFHLYGGEQLRVNVNKRLILLNNPSQVYSIIQSDLPGANGIIHIIDRPLTLSDTSREEYQFYDQTIGEILTKDQKFNRFLSLVDNCGAPPPLRGPGPLTVFVPTNEAVDRARDGSILYMLNDAKSKLQELLRHHVFSHASLTVDEMATLPHIQTMANQLVSITLSDNGQIMLGEKLIPLATTNIMASNGVIHMIDGLLYPTSILPILPHRCDVTDSKIIMGPCVHCSFLKETRCPEGSVELHSHQTGCEYTQLTLKYTSSKGCAKYCNTTRQVPECCKGFYGPDCKPCIGGFQHPCYDKGSCFDGIHGNGSCICHSGFKGFACHICADPAKHGESCDEECHCVHGVCDNRPGSGGACRRGSCLNGYSGEFCDKTATPCNADGLLQHCHIHAYCTHTGLDTTCVCRYGYEGDGHSCSPINLCLKSSRGDCDTNAECVFVGPGNVSCVCSEGWTGDGKVCVEINNCQLDGRGGCSPNADCNHIGPGQSECVCKTGYMGNGKVCDLISPCLTNNGGCHDLAKCEQREGRVHTCTCPDGYAGDGNLCYGSLLDELDMNTKLHNFYKLIQKFSQSSQDLSGNITVLVPSHDVLNNMSTADNVFWTSRHRLPHFLRAHFLVGIYSVEDLEGLVGSKIPTLDPSIQWEIRNVSGTIQIGNASIVIHNLPAINGYIHVINQIMVPSCSDLPPDPPTLMAFLNSSSNFSLIQRYALMYNLSDRLKGLDFTLLLPTDEAVRHHLSRTNSSVLDSDSFLYHVIPNELLLPEHLHDGLLKSTLLGSDYQVQFHLNINQMVVNNVPLNDSFIETQYGLIFILPKVLKVQRNRCSRQVTLQVKGICSDCDGAPRCLFNYIPIKEKFPPNMKPNCVFRKRVGSRRRSVSGCMITCLRLTTDHSCCPGFYGHECFKCPGENDNWCSNHGKCQDGNHGNGECRCYEGFHGTACEDCEPGRYGVNCSSKCVCDHGKCEDGLAGSGKCVCIKGWKGASCSVEIKDDACRGVCDDNANCITGPKGSAAACVCAAGYEGNGTFCKELDVCGRSNGGCSEFAVCTKLSGGERTCTCKAGYTGDGVVCLEIDGCLVNNGGCHRAADCIRTGPNVTSCRCRTGFSGSGKLCFPVNPCRTNNGDCSKFARCEYLGQGRRNCTCFRGHVGDGFVCRGTIKAEVTRQSENAFFRQMLWMSGYSGLHDDGVYTLFVPLEGANNQSTVEEWRRSGRLEHLILYHLVPCEILTLSDLKTSVRAISVSGYTLYFSQQQGSVWINNVSRIVKSDYTASNGVIHHIDTMLTPYKLKDRPQLQPKMMNFSTAATVYGYRRFYQLIKDAGLLPVLQMSIHQPFTFFWPTDKALNSLPTERQRWLYSPNHQDQLTATIKAHIIRNSKLTDIGQPRKSSTYRTMHGSLVKLSCDRTLVGGVLLNDNSARLVERYMEFKEGLAFGIDQLLEPPGLGAFCDAVKNRTTYGRCGSCFFPPPCPSSSIYLGNTMLCSRYRPRYTYLDLEPGISRRGCMRVCQVPSWVSQCCKNHYSRDCKVCPGGVEAPCSRHGDCDDGLTGSGVCRCYKGFRGHSCQLCASGYYGVNCTACSCGTGRCDEGVDGTGQCICESGWEGDRCQNHIDSVPENCRQCHAQATCVSHVGCQCKPGFEGNGTFCSLMPPPDLCSEYNGGCDLSADCNQTGLLVNCTCRSGYRGDGFSCEPINRCVEEQNGGCSDFASCKFTGPNERECECLPGFVGNGVQCLERAVPPTDRCLEDNGGCDIVATCKDLHYHANTAGVFHIRSTEGKYKMNLSQAEAACQVEGATLATFKQLGDAQQLGMHLCVAGWMEGGKVGYPTRFPSAKCGDNHVGLVIYKDPVDQGSKFDAYCYRLSDVSCSCPDGYVGNGDFCNSVLTSVLAANNDFSIFYKLLLDHSGSSSEGKQLVEVLTHRKSDITLFVPLNSGFTPNQTLSRRDLEYHISANHSRRLFKDLRNQEVIASRLGLNLTVTHCNESCTLVNQRLLLEWDIPAVNGIIHVIEAPLTAPSLPMDPGASRRHVQATSTVLAILVMLSVCALTAIGYYIYTNKMDVFRFHYFKNEDEHTTSPTLFSIPNPLYGGSKAFEEPFGDTCQGAEPKDLTNTLELDQ</sequence>
<dbReference type="PROSITE" id="PS01248">
    <property type="entry name" value="EGF_LAM_1"/>
    <property type="match status" value="1"/>
</dbReference>
<dbReference type="SUPFAM" id="SSF56436">
    <property type="entry name" value="C-type lectin-like"/>
    <property type="match status" value="1"/>
</dbReference>
<feature type="domain" description="Link" evidence="16">
    <location>
        <begin position="2185"/>
        <end position="2278"/>
    </location>
</feature>
<evidence type="ECO:0000256" key="3">
    <source>
        <dbReference type="ARBA" id="ARBA00022692"/>
    </source>
</evidence>
<evidence type="ECO:0000256" key="7">
    <source>
        <dbReference type="ARBA" id="ARBA00023170"/>
    </source>
</evidence>
<dbReference type="SMART" id="SM00554">
    <property type="entry name" value="FAS1"/>
    <property type="match status" value="7"/>
</dbReference>
<keyword evidence="6 10" id="KW-1015">Disulfide bond</keyword>
<dbReference type="KEGG" id="nfu:107381944"/>
<dbReference type="InterPro" id="IPR036378">
    <property type="entry name" value="FAS1_dom_sf"/>
</dbReference>
<dbReference type="SMART" id="SM00181">
    <property type="entry name" value="EGF"/>
    <property type="match status" value="22"/>
</dbReference>
<dbReference type="Gene3D" id="2.30.180.10">
    <property type="entry name" value="FAS1 domain"/>
    <property type="match status" value="7"/>
</dbReference>
<dbReference type="SMART" id="SM00445">
    <property type="entry name" value="LINK"/>
    <property type="match status" value="1"/>
</dbReference>
<feature type="disulfide bond" evidence="10">
    <location>
        <begin position="1414"/>
        <end position="1424"/>
    </location>
</feature>
<feature type="domain" description="FAS1" evidence="15">
    <location>
        <begin position="1575"/>
        <end position="1702"/>
    </location>
</feature>